<evidence type="ECO:0000256" key="5">
    <source>
        <dbReference type="SAM" id="Phobius"/>
    </source>
</evidence>
<accession>A0ABR7HPG5</accession>
<keyword evidence="7" id="KW-0436">Ligase</keyword>
<feature type="transmembrane region" description="Helical" evidence="5">
    <location>
        <begin position="99"/>
        <end position="124"/>
    </location>
</feature>
<dbReference type="Pfam" id="PF04932">
    <property type="entry name" value="Wzy_C"/>
    <property type="match status" value="1"/>
</dbReference>
<dbReference type="InterPro" id="IPR007016">
    <property type="entry name" value="O-antigen_ligase-rel_domated"/>
</dbReference>
<evidence type="ECO:0000256" key="3">
    <source>
        <dbReference type="ARBA" id="ARBA00022989"/>
    </source>
</evidence>
<feature type="transmembrane region" description="Helical" evidence="5">
    <location>
        <begin position="488"/>
        <end position="504"/>
    </location>
</feature>
<name>A0ABR7HPG5_9FIRM</name>
<evidence type="ECO:0000256" key="2">
    <source>
        <dbReference type="ARBA" id="ARBA00022692"/>
    </source>
</evidence>
<feature type="transmembrane region" description="Helical" evidence="5">
    <location>
        <begin position="187"/>
        <end position="204"/>
    </location>
</feature>
<dbReference type="RefSeq" id="WP_186962807.1">
    <property type="nucleotide sequence ID" value="NZ_JACOPR010000001.1"/>
</dbReference>
<reference evidence="7 8" key="1">
    <citation type="submission" date="2020-08" db="EMBL/GenBank/DDBJ databases">
        <title>Genome public.</title>
        <authorList>
            <person name="Liu C."/>
            <person name="Sun Q."/>
        </authorList>
    </citation>
    <scope>NUCLEOTIDE SEQUENCE [LARGE SCALE GENOMIC DNA]</scope>
    <source>
        <strain evidence="7 8">New-38</strain>
    </source>
</reference>
<feature type="transmembrane region" description="Helical" evidence="5">
    <location>
        <begin position="130"/>
        <end position="150"/>
    </location>
</feature>
<feature type="transmembrane region" description="Helical" evidence="5">
    <location>
        <begin position="70"/>
        <end position="87"/>
    </location>
</feature>
<dbReference type="PANTHER" id="PTHR37422:SF13">
    <property type="entry name" value="LIPOPOLYSACCHARIDE BIOSYNTHESIS PROTEIN PA4999-RELATED"/>
    <property type="match status" value="1"/>
</dbReference>
<feature type="transmembrane region" description="Helical" evidence="5">
    <location>
        <begin position="216"/>
        <end position="236"/>
    </location>
</feature>
<comment type="caution">
    <text evidence="7">The sequence shown here is derived from an EMBL/GenBank/DDBJ whole genome shotgun (WGS) entry which is preliminary data.</text>
</comment>
<feature type="transmembrane region" description="Helical" evidence="5">
    <location>
        <begin position="162"/>
        <end position="181"/>
    </location>
</feature>
<keyword evidence="2 5" id="KW-0812">Transmembrane</keyword>
<evidence type="ECO:0000256" key="4">
    <source>
        <dbReference type="ARBA" id="ARBA00023136"/>
    </source>
</evidence>
<feature type="transmembrane region" description="Helical" evidence="5">
    <location>
        <begin position="298"/>
        <end position="327"/>
    </location>
</feature>
<gene>
    <name evidence="7" type="ORF">H8S34_01035</name>
</gene>
<dbReference type="InterPro" id="IPR051533">
    <property type="entry name" value="WaaL-like"/>
</dbReference>
<evidence type="ECO:0000313" key="7">
    <source>
        <dbReference type="EMBL" id="MBC5729419.1"/>
    </source>
</evidence>
<evidence type="ECO:0000313" key="8">
    <source>
        <dbReference type="Proteomes" id="UP000660021"/>
    </source>
</evidence>
<dbReference type="PANTHER" id="PTHR37422">
    <property type="entry name" value="TEICHURONIC ACID BIOSYNTHESIS PROTEIN TUAE"/>
    <property type="match status" value="1"/>
</dbReference>
<feature type="transmembrane region" description="Helical" evidence="5">
    <location>
        <begin position="333"/>
        <end position="353"/>
    </location>
</feature>
<keyword evidence="3 5" id="KW-1133">Transmembrane helix</keyword>
<sequence>MSIAENSILLRFLLGIWQVLAGAWGESAVGRVFARIGRAICRWVQGSALCQFVWREGTLPKSWRESVSCSLFTLILNLPCTLVRWIYRVGKGVWDGSLVFRALSAMGGASFFLMGLFLLVMLIAPHQIWNNAYGLLGAVGVTALFVVGSASRPKHHLESTIFGPYMLFYLMCIGCALVASLSTRLSMRFFSFHVISFLIVVLVVSSVKRYEQLRLMVALAVAGITVAALYGCYQGYVGVEIVASQQDMTVNYGMPGRVYSFFDNPNNFAELLAMLIPLDLAILLSAKTVRGRFWSFVALFPCVAAIGLTYGRASWIGLALAICVFIALENWRLVPVMLVAGLCLIPFLPETIYNRILTIGNLKDSSTRYRLAIYDASVDLMRDYWYKGVGLGTDVMKQAFHAYPAMYDGSFPIHLHNNYLQMWGETGIWGFLSYLAMLAYTLKTGVKQYYQTMDKRVRHMLAAALGAFCGILVIGFAEYTWFYPRNMFIYWFLVGVIMACVKLSRMPRREEN</sequence>
<proteinExistence type="predicted"/>
<feature type="transmembrane region" description="Helical" evidence="5">
    <location>
        <begin position="460"/>
        <end position="482"/>
    </location>
</feature>
<protein>
    <submittedName>
        <fullName evidence="7">O-antigen ligase family protein</fullName>
    </submittedName>
</protein>
<evidence type="ECO:0000259" key="6">
    <source>
        <dbReference type="Pfam" id="PF04932"/>
    </source>
</evidence>
<dbReference type="Proteomes" id="UP000660021">
    <property type="component" value="Unassembled WGS sequence"/>
</dbReference>
<evidence type="ECO:0000256" key="1">
    <source>
        <dbReference type="ARBA" id="ARBA00004141"/>
    </source>
</evidence>
<dbReference type="EMBL" id="JACOPR010000001">
    <property type="protein sequence ID" value="MBC5729419.1"/>
    <property type="molecule type" value="Genomic_DNA"/>
</dbReference>
<feature type="domain" description="O-antigen ligase-related" evidence="6">
    <location>
        <begin position="298"/>
        <end position="435"/>
    </location>
</feature>
<organism evidence="7 8">
    <name type="scientific">Pseudoflavonifractor hominis</name>
    <dbReference type="NCBI Taxonomy" id="2763059"/>
    <lineage>
        <taxon>Bacteria</taxon>
        <taxon>Bacillati</taxon>
        <taxon>Bacillota</taxon>
        <taxon>Clostridia</taxon>
        <taxon>Eubacteriales</taxon>
        <taxon>Oscillospiraceae</taxon>
        <taxon>Pseudoflavonifractor</taxon>
    </lineage>
</organism>
<comment type="subcellular location">
    <subcellularLocation>
        <location evidence="1">Membrane</location>
        <topology evidence="1">Multi-pass membrane protein</topology>
    </subcellularLocation>
</comment>
<keyword evidence="4 5" id="KW-0472">Membrane</keyword>
<keyword evidence="8" id="KW-1185">Reference proteome</keyword>
<dbReference type="GO" id="GO:0016874">
    <property type="term" value="F:ligase activity"/>
    <property type="evidence" value="ECO:0007669"/>
    <property type="project" value="UniProtKB-KW"/>
</dbReference>